<keyword evidence="1" id="KW-0503">Monooxygenase</keyword>
<proteinExistence type="predicted"/>
<dbReference type="Proteomes" id="UP000315017">
    <property type="component" value="Chromosome"/>
</dbReference>
<dbReference type="EC" id="1.14.13.84" evidence="1"/>
<dbReference type="Gene3D" id="3.50.50.60">
    <property type="entry name" value="FAD/NAD(P)-binding domain"/>
    <property type="match status" value="2"/>
</dbReference>
<dbReference type="AlphaFoldDB" id="A0A517YMG4"/>
<dbReference type="EMBL" id="CP036274">
    <property type="protein sequence ID" value="QDU31401.1"/>
    <property type="molecule type" value="Genomic_DNA"/>
</dbReference>
<dbReference type="SUPFAM" id="SSF51905">
    <property type="entry name" value="FAD/NAD(P)-binding domain"/>
    <property type="match status" value="1"/>
</dbReference>
<dbReference type="OrthoDB" id="9778740at2"/>
<evidence type="ECO:0000313" key="2">
    <source>
        <dbReference type="Proteomes" id="UP000315017"/>
    </source>
</evidence>
<dbReference type="KEGG" id="aagg:ETAA8_65580"/>
<organism evidence="1 2">
    <name type="scientific">Anatilimnocola aggregata</name>
    <dbReference type="NCBI Taxonomy" id="2528021"/>
    <lineage>
        <taxon>Bacteria</taxon>
        <taxon>Pseudomonadati</taxon>
        <taxon>Planctomycetota</taxon>
        <taxon>Planctomycetia</taxon>
        <taxon>Pirellulales</taxon>
        <taxon>Pirellulaceae</taxon>
        <taxon>Anatilimnocola</taxon>
    </lineage>
</organism>
<protein>
    <submittedName>
        <fullName evidence="1">4-hydroxyacetophenone monooxygenase</fullName>
        <ecNumber evidence="1">1.14.13.84</ecNumber>
    </submittedName>
</protein>
<dbReference type="InterPro" id="IPR051209">
    <property type="entry name" value="FAD-bind_Monooxygenase_sf"/>
</dbReference>
<dbReference type="PANTHER" id="PTHR42877">
    <property type="entry name" value="L-ORNITHINE N(5)-MONOOXYGENASE-RELATED"/>
    <property type="match status" value="1"/>
</dbReference>
<keyword evidence="2" id="KW-1185">Reference proteome</keyword>
<dbReference type="InterPro" id="IPR036188">
    <property type="entry name" value="FAD/NAD-bd_sf"/>
</dbReference>
<name>A0A517YMG4_9BACT</name>
<gene>
    <name evidence="1" type="primary">hapE</name>
    <name evidence="1" type="ORF">ETAA8_65580</name>
</gene>
<dbReference type="GO" id="GO:0033767">
    <property type="term" value="F:4-hydroxyacetophenone monooxygenase activity"/>
    <property type="evidence" value="ECO:0007669"/>
    <property type="project" value="UniProtKB-EC"/>
</dbReference>
<evidence type="ECO:0000313" key="1">
    <source>
        <dbReference type="EMBL" id="QDU31401.1"/>
    </source>
</evidence>
<reference evidence="1 2" key="1">
    <citation type="submission" date="2019-02" db="EMBL/GenBank/DDBJ databases">
        <title>Deep-cultivation of Planctomycetes and their phenomic and genomic characterization uncovers novel biology.</title>
        <authorList>
            <person name="Wiegand S."/>
            <person name="Jogler M."/>
            <person name="Boedeker C."/>
            <person name="Pinto D."/>
            <person name="Vollmers J."/>
            <person name="Rivas-Marin E."/>
            <person name="Kohn T."/>
            <person name="Peeters S.H."/>
            <person name="Heuer A."/>
            <person name="Rast P."/>
            <person name="Oberbeckmann S."/>
            <person name="Bunk B."/>
            <person name="Jeske O."/>
            <person name="Meyerdierks A."/>
            <person name="Storesund J.E."/>
            <person name="Kallscheuer N."/>
            <person name="Luecker S."/>
            <person name="Lage O.M."/>
            <person name="Pohl T."/>
            <person name="Merkel B.J."/>
            <person name="Hornburger P."/>
            <person name="Mueller R.-W."/>
            <person name="Bruemmer F."/>
            <person name="Labrenz M."/>
            <person name="Spormann A.M."/>
            <person name="Op den Camp H."/>
            <person name="Overmann J."/>
            <person name="Amann R."/>
            <person name="Jetten M.S.M."/>
            <person name="Mascher T."/>
            <person name="Medema M.H."/>
            <person name="Devos D.P."/>
            <person name="Kaster A.-K."/>
            <person name="Ovreas L."/>
            <person name="Rohde M."/>
            <person name="Galperin M.Y."/>
            <person name="Jogler C."/>
        </authorList>
    </citation>
    <scope>NUCLEOTIDE SEQUENCE [LARGE SCALE GENOMIC DNA]</scope>
    <source>
        <strain evidence="1 2">ETA_A8</strain>
    </source>
</reference>
<dbReference type="PANTHER" id="PTHR42877:SF4">
    <property type="entry name" value="FAD_NAD(P)-BINDING DOMAIN-CONTAINING PROTEIN-RELATED"/>
    <property type="match status" value="1"/>
</dbReference>
<dbReference type="Pfam" id="PF13738">
    <property type="entry name" value="Pyr_redox_3"/>
    <property type="match status" value="1"/>
</dbReference>
<keyword evidence="1" id="KW-0560">Oxidoreductase</keyword>
<accession>A0A517YMG4</accession>
<sequence>MLQRSEKSSKVPLNHQPTIAILGAGAAGLCMGMRLKQLSIESFTIYEKSDRVGGTWRENTYPGAGCDVPSHLYSFSFEPKFDWSRVYSRQPEIQRYLEHCAQKYDLHRHVRFGFEVANASFDEAAGIWRLRTTSGEEFTAQVLITGTGQLNRPHTPEIPGLEEFGGAQFHSARWNHQHDLAGRNVAVIGNAASAIQFIPPVAEVAKKVHVFQRHANWIIPRNDRAYRTWERFAFQYAPGYARLMRALIYWKCESRFFVLFRKSWVAWYLKWCATRYLESHIQDPALRKTLTPDFTPGCKRTLISDDYYQALARPNVEVVTNGIARITRDGIITNDGTLHAADTLVFATGFEATRFLAPIEITGREGRQLADVWKHGAEAYLGVAVSGFPNLFLLYGPNTNLGHNSIIFMIECQVNYILQCLSRLQSQRLATLEVKPEVQDSYNRELQRGLAKTAWYAGCSSWYKTKAGKVTNNWSGFASQYWWRMRRPDPNAFHAAPEVT</sequence>